<keyword evidence="4" id="KW-1185">Reference proteome</keyword>
<dbReference type="Proteomes" id="UP001589647">
    <property type="component" value="Unassembled WGS sequence"/>
</dbReference>
<dbReference type="RefSeq" id="WP_189648464.1">
    <property type="nucleotide sequence ID" value="NZ_BMRC01000007.1"/>
</dbReference>
<dbReference type="NCBIfam" id="NF042915">
    <property type="entry name" value="MAB_1171c_fam"/>
    <property type="match status" value="1"/>
</dbReference>
<accession>A0ABV5IUD3</accession>
<reference evidence="3 4" key="1">
    <citation type="submission" date="2024-09" db="EMBL/GenBank/DDBJ databases">
        <authorList>
            <person name="Sun Q."/>
            <person name="Mori K."/>
        </authorList>
    </citation>
    <scope>NUCLEOTIDE SEQUENCE [LARGE SCALE GENOMIC DNA]</scope>
    <source>
        <strain evidence="3 4">CCM 3426</strain>
    </source>
</reference>
<protein>
    <submittedName>
        <fullName evidence="3">MAB_1171c family putative transporter</fullName>
    </submittedName>
</protein>
<comment type="caution">
    <text evidence="3">The sequence shown here is derived from an EMBL/GenBank/DDBJ whole genome shotgun (WGS) entry which is preliminary data.</text>
</comment>
<feature type="transmembrane region" description="Helical" evidence="1">
    <location>
        <begin position="177"/>
        <end position="195"/>
    </location>
</feature>
<feature type="transmembrane region" description="Helical" evidence="1">
    <location>
        <begin position="68"/>
        <end position="85"/>
    </location>
</feature>
<feature type="transmembrane region" description="Helical" evidence="1">
    <location>
        <begin position="36"/>
        <end position="56"/>
    </location>
</feature>
<feature type="transmembrane region" description="Helical" evidence="1">
    <location>
        <begin position="106"/>
        <end position="125"/>
    </location>
</feature>
<evidence type="ECO:0000256" key="1">
    <source>
        <dbReference type="SAM" id="Phobius"/>
    </source>
</evidence>
<dbReference type="EMBL" id="JBHMEI010000067">
    <property type="protein sequence ID" value="MFB9208155.1"/>
    <property type="molecule type" value="Genomic_DNA"/>
</dbReference>
<keyword evidence="1" id="KW-0812">Transmembrane</keyword>
<organism evidence="3 4">
    <name type="scientific">Nonomuraea spiralis</name>
    <dbReference type="NCBI Taxonomy" id="46182"/>
    <lineage>
        <taxon>Bacteria</taxon>
        <taxon>Bacillati</taxon>
        <taxon>Actinomycetota</taxon>
        <taxon>Actinomycetes</taxon>
        <taxon>Streptosporangiales</taxon>
        <taxon>Streptosporangiaceae</taxon>
        <taxon>Nonomuraea</taxon>
    </lineage>
</organism>
<evidence type="ECO:0000313" key="3">
    <source>
        <dbReference type="EMBL" id="MFB9208155.1"/>
    </source>
</evidence>
<keyword evidence="1" id="KW-1133">Transmembrane helix</keyword>
<feature type="transmembrane region" description="Helical" evidence="1">
    <location>
        <begin position="221"/>
        <end position="242"/>
    </location>
</feature>
<evidence type="ECO:0000313" key="4">
    <source>
        <dbReference type="Proteomes" id="UP001589647"/>
    </source>
</evidence>
<sequence length="389" mass="42894">MGEWLRLNGPAVLACALTVYRLAAVRSWARDPAGRAVFVILAAIAASTTVNTPWAYDAVWRLTGVPNLARLVSHAFMLAVAWSVGTFVRQVGQPPEGPRRRTWGEAAWPALVLLGMCLTFALARTPVNSPRFAVRYGDTPGVLEYWLVFLCYLVPVLCHATWFALREARQTENRAVSAGLRLIAVGASLTVLYHLHKAAYFACRRIGADYPDLLRAPLDMLLVPLGVLAVLLGLALPSWWPARLRWFRDFRLHLRLRPLWRALYRASPDIALLAPAPFLTELVTFRDLDLRLYRRFVEIRDGRIALEPYLDARVTDAARREGARSGLRGQRLEAFAEAAAVDAAIRARARGLPPDGGAGTAAVPGGVDLSSDAAFLGLVSRAYRRLGAR</sequence>
<dbReference type="InterPro" id="IPR050039">
    <property type="entry name" value="MAB_1171c-like"/>
</dbReference>
<feature type="transmembrane region" description="Helical" evidence="1">
    <location>
        <begin position="145"/>
        <end position="165"/>
    </location>
</feature>
<proteinExistence type="predicted"/>
<feature type="domain" description="DUF6545" evidence="2">
    <location>
        <begin position="245"/>
        <end position="385"/>
    </location>
</feature>
<dbReference type="Pfam" id="PF20182">
    <property type="entry name" value="DUF6545"/>
    <property type="match status" value="1"/>
</dbReference>
<keyword evidence="1" id="KW-0472">Membrane</keyword>
<name>A0ABV5IUD3_9ACTN</name>
<evidence type="ECO:0000259" key="2">
    <source>
        <dbReference type="Pfam" id="PF20182"/>
    </source>
</evidence>
<gene>
    <name evidence="3" type="ORF">ACFFV7_43730</name>
</gene>
<dbReference type="InterPro" id="IPR046675">
    <property type="entry name" value="DUF6545"/>
</dbReference>
<feature type="transmembrane region" description="Helical" evidence="1">
    <location>
        <begin position="6"/>
        <end position="24"/>
    </location>
</feature>